<feature type="domain" description="Methyltransferase" evidence="2">
    <location>
        <begin position="101"/>
        <end position="246"/>
    </location>
</feature>
<sequence>MISPDLQRISAKVRAQPWRWLALPAGLFLVATLYLSFRPGASYEAPKLAYPELLAATTTLAGNERRYQHTLEERQKLIEKEGGSQIDVFPPPHGRYYVLWDFFIPGFSCPHPTYRIGLLADGGKWVCGFGRVLQSRPNCIVYSLNSATPSYSSFELGILQKSSACEIYAFDDNTAPSKWPWGETDVGDTDFLAARIHFNEFAISNPTAKKNRSLRDVMRGFSHDWIDILKMDLHGSEFATLLAIIAENGDEPLPFGQLLLTVNVPHADDMTTVAHFQDWFTRLECAGLRPFYFEVSMMDVNNRRGEPGVVYWSFMNIRGTHALVDDSWPELP</sequence>
<dbReference type="InterPro" id="IPR025714">
    <property type="entry name" value="Methyltranfer_dom"/>
</dbReference>
<dbReference type="InterPro" id="IPR026913">
    <property type="entry name" value="METTL24"/>
</dbReference>
<dbReference type="PANTHER" id="PTHR32026">
    <property type="entry name" value="METHYLTRANSFERASE-LIKE PROTEIN 24"/>
    <property type="match status" value="1"/>
</dbReference>
<reference evidence="3" key="1">
    <citation type="submission" date="2020-05" db="EMBL/GenBank/DDBJ databases">
        <title>Mycena genomes resolve the evolution of fungal bioluminescence.</title>
        <authorList>
            <person name="Tsai I.J."/>
        </authorList>
    </citation>
    <scope>NUCLEOTIDE SEQUENCE</scope>
    <source>
        <strain evidence="3">160909Yilan</strain>
    </source>
</reference>
<dbReference type="PANTHER" id="PTHR32026:SF10">
    <property type="entry name" value="METHYLTRANSFERASE-LIKE PROTEIN 24-RELATED"/>
    <property type="match status" value="1"/>
</dbReference>
<keyword evidence="4" id="KW-1185">Reference proteome</keyword>
<evidence type="ECO:0000259" key="2">
    <source>
        <dbReference type="Pfam" id="PF13383"/>
    </source>
</evidence>
<accession>A0A8H6YSC4</accession>
<dbReference type="Pfam" id="PF13383">
    <property type="entry name" value="Methyltransf_22"/>
    <property type="match status" value="1"/>
</dbReference>
<proteinExistence type="predicted"/>
<feature type="transmembrane region" description="Helical" evidence="1">
    <location>
        <begin position="20"/>
        <end position="37"/>
    </location>
</feature>
<keyword evidence="1" id="KW-0472">Membrane</keyword>
<dbReference type="OrthoDB" id="10006218at2759"/>
<evidence type="ECO:0000256" key="1">
    <source>
        <dbReference type="SAM" id="Phobius"/>
    </source>
</evidence>
<name>A0A8H6YSC4_9AGAR</name>
<keyword evidence="1" id="KW-1133">Transmembrane helix</keyword>
<evidence type="ECO:0000313" key="4">
    <source>
        <dbReference type="Proteomes" id="UP000623467"/>
    </source>
</evidence>
<dbReference type="AlphaFoldDB" id="A0A8H6YSC4"/>
<comment type="caution">
    <text evidence="3">The sequence shown here is derived from an EMBL/GenBank/DDBJ whole genome shotgun (WGS) entry which is preliminary data.</text>
</comment>
<evidence type="ECO:0000313" key="3">
    <source>
        <dbReference type="EMBL" id="KAF7364307.1"/>
    </source>
</evidence>
<dbReference type="EMBL" id="JACAZH010000007">
    <property type="protein sequence ID" value="KAF7364307.1"/>
    <property type="molecule type" value="Genomic_DNA"/>
</dbReference>
<dbReference type="Proteomes" id="UP000623467">
    <property type="component" value="Unassembled WGS sequence"/>
</dbReference>
<organism evidence="3 4">
    <name type="scientific">Mycena sanguinolenta</name>
    <dbReference type="NCBI Taxonomy" id="230812"/>
    <lineage>
        <taxon>Eukaryota</taxon>
        <taxon>Fungi</taxon>
        <taxon>Dikarya</taxon>
        <taxon>Basidiomycota</taxon>
        <taxon>Agaricomycotina</taxon>
        <taxon>Agaricomycetes</taxon>
        <taxon>Agaricomycetidae</taxon>
        <taxon>Agaricales</taxon>
        <taxon>Marasmiineae</taxon>
        <taxon>Mycenaceae</taxon>
        <taxon>Mycena</taxon>
    </lineage>
</organism>
<gene>
    <name evidence="3" type="ORF">MSAN_01090700</name>
</gene>
<protein>
    <submittedName>
        <fullName evidence="3">Methyltranfer-dom domain-containing protein</fullName>
    </submittedName>
</protein>
<keyword evidence="1" id="KW-0812">Transmembrane</keyword>